<protein>
    <recommendedName>
        <fullName evidence="1">diguanylate cyclase</fullName>
        <ecNumber evidence="1">2.7.7.65</ecNumber>
    </recommendedName>
</protein>
<dbReference type="GO" id="GO:0043709">
    <property type="term" value="P:cell adhesion involved in single-species biofilm formation"/>
    <property type="evidence" value="ECO:0007669"/>
    <property type="project" value="TreeGrafter"/>
</dbReference>
<dbReference type="STRING" id="68895.RR42_s1115"/>
<dbReference type="SUPFAM" id="SSF55781">
    <property type="entry name" value="GAF domain-like"/>
    <property type="match status" value="1"/>
</dbReference>
<dbReference type="SUPFAM" id="SSF55073">
    <property type="entry name" value="Nucleotide cyclase"/>
    <property type="match status" value="1"/>
</dbReference>
<dbReference type="InterPro" id="IPR050469">
    <property type="entry name" value="Diguanylate_Cyclase"/>
</dbReference>
<dbReference type="InterPro" id="IPR029787">
    <property type="entry name" value="Nucleotide_cyclase"/>
</dbReference>
<dbReference type="InterPro" id="IPR000160">
    <property type="entry name" value="GGDEF_dom"/>
</dbReference>
<dbReference type="Proteomes" id="UP000031843">
    <property type="component" value="Chromosome secondary"/>
</dbReference>
<dbReference type="CDD" id="cd01949">
    <property type="entry name" value="GGDEF"/>
    <property type="match status" value="1"/>
</dbReference>
<dbReference type="EMBL" id="CP010537">
    <property type="protein sequence ID" value="AJG22704.1"/>
    <property type="molecule type" value="Genomic_DNA"/>
</dbReference>
<dbReference type="PANTHER" id="PTHR45138">
    <property type="entry name" value="REGULATORY COMPONENTS OF SENSORY TRANSDUCTION SYSTEM"/>
    <property type="match status" value="1"/>
</dbReference>
<dbReference type="InterPro" id="IPR043128">
    <property type="entry name" value="Rev_trsase/Diguanyl_cyclase"/>
</dbReference>
<dbReference type="InterPro" id="IPR003018">
    <property type="entry name" value="GAF"/>
</dbReference>
<feature type="domain" description="GGDEF" evidence="3">
    <location>
        <begin position="207"/>
        <end position="343"/>
    </location>
</feature>
<reference evidence="4 5" key="1">
    <citation type="journal article" date="2015" name="Genome Announc.">
        <title>Complete Genome Sequence of Cupriavidus basilensis 4G11, Isolated from the Oak Ridge Field Research Center Site.</title>
        <authorList>
            <person name="Ray J."/>
            <person name="Waters R.J."/>
            <person name="Skerker J.M."/>
            <person name="Kuehl J.V."/>
            <person name="Price M.N."/>
            <person name="Huang J."/>
            <person name="Chakraborty R."/>
            <person name="Arkin A.P."/>
            <person name="Deutschbauer A."/>
        </authorList>
    </citation>
    <scope>NUCLEOTIDE SEQUENCE [LARGE SCALE GENOMIC DNA]</scope>
    <source>
        <strain evidence="4">4G11</strain>
    </source>
</reference>
<comment type="catalytic activity">
    <reaction evidence="2">
        <text>2 GTP = 3',3'-c-di-GMP + 2 diphosphate</text>
        <dbReference type="Rhea" id="RHEA:24898"/>
        <dbReference type="ChEBI" id="CHEBI:33019"/>
        <dbReference type="ChEBI" id="CHEBI:37565"/>
        <dbReference type="ChEBI" id="CHEBI:58805"/>
        <dbReference type="EC" id="2.7.7.65"/>
    </reaction>
</comment>
<dbReference type="GO" id="GO:0052621">
    <property type="term" value="F:diguanylate cyclase activity"/>
    <property type="evidence" value="ECO:0007669"/>
    <property type="project" value="UniProtKB-EC"/>
</dbReference>
<gene>
    <name evidence="4" type="ORF">RR42_s1115</name>
</gene>
<dbReference type="PROSITE" id="PS50887">
    <property type="entry name" value="GGDEF"/>
    <property type="match status" value="1"/>
</dbReference>
<accession>A0A0C4YL44</accession>
<dbReference type="Pfam" id="PF01590">
    <property type="entry name" value="GAF"/>
    <property type="match status" value="1"/>
</dbReference>
<dbReference type="FunFam" id="3.30.70.270:FF:000001">
    <property type="entry name" value="Diguanylate cyclase domain protein"/>
    <property type="match status" value="1"/>
</dbReference>
<keyword evidence="5" id="KW-1185">Reference proteome</keyword>
<dbReference type="GO" id="GO:1902201">
    <property type="term" value="P:negative regulation of bacterial-type flagellum-dependent cell motility"/>
    <property type="evidence" value="ECO:0007669"/>
    <property type="project" value="TreeGrafter"/>
</dbReference>
<dbReference type="Gene3D" id="3.30.70.270">
    <property type="match status" value="1"/>
</dbReference>
<dbReference type="SMART" id="SM00065">
    <property type="entry name" value="GAF"/>
    <property type="match status" value="1"/>
</dbReference>
<evidence type="ECO:0000256" key="1">
    <source>
        <dbReference type="ARBA" id="ARBA00012528"/>
    </source>
</evidence>
<organism evidence="4 5">
    <name type="scientific">Cupriavidus basilensis</name>
    <dbReference type="NCBI Taxonomy" id="68895"/>
    <lineage>
        <taxon>Bacteria</taxon>
        <taxon>Pseudomonadati</taxon>
        <taxon>Pseudomonadota</taxon>
        <taxon>Betaproteobacteria</taxon>
        <taxon>Burkholderiales</taxon>
        <taxon>Burkholderiaceae</taxon>
        <taxon>Cupriavidus</taxon>
    </lineage>
</organism>
<dbReference type="Pfam" id="PF00990">
    <property type="entry name" value="GGDEF"/>
    <property type="match status" value="1"/>
</dbReference>
<evidence type="ECO:0000259" key="3">
    <source>
        <dbReference type="PROSITE" id="PS50887"/>
    </source>
</evidence>
<proteinExistence type="predicted"/>
<dbReference type="RefSeq" id="WP_082055115.1">
    <property type="nucleotide sequence ID" value="NZ_CP010537.1"/>
</dbReference>
<dbReference type="NCBIfam" id="TIGR00254">
    <property type="entry name" value="GGDEF"/>
    <property type="match status" value="1"/>
</dbReference>
<dbReference type="AlphaFoldDB" id="A0A0C4YL44"/>
<dbReference type="GO" id="GO:0005886">
    <property type="term" value="C:plasma membrane"/>
    <property type="evidence" value="ECO:0007669"/>
    <property type="project" value="TreeGrafter"/>
</dbReference>
<dbReference type="Gene3D" id="3.30.450.40">
    <property type="match status" value="1"/>
</dbReference>
<dbReference type="EC" id="2.7.7.65" evidence="1"/>
<name>A0A0C4YL44_9BURK</name>
<dbReference type="InterPro" id="IPR029016">
    <property type="entry name" value="GAF-like_dom_sf"/>
</dbReference>
<dbReference type="PANTHER" id="PTHR45138:SF9">
    <property type="entry name" value="DIGUANYLATE CYCLASE DGCM-RELATED"/>
    <property type="match status" value="1"/>
</dbReference>
<evidence type="ECO:0000313" key="4">
    <source>
        <dbReference type="EMBL" id="AJG22704.1"/>
    </source>
</evidence>
<dbReference type="KEGG" id="cbw:RR42_s1115"/>
<sequence length="343" mass="37744">MRLTTEYDRPASRLLPAEIDASAQHAEPSVIDWLLHDDQVIRECFRHAAAILKNATGAAMTAVTLLDEEHQHYRAAVGMPLSPISRKHSLCDHVARHGDLFVLEDALADPRFGECVLVRCFPFVRFYAAIPIKGPCGTVVGALCAMDSAPHRITLAQCEVFRHLRAMVENDLKLRTATAIDPLTQLFNRRAMLESVRRRWHETADGEEIGAVMVDVDWFKRYNDAYGHPAGDTCLREVASVLQSIADAHRMIAGRLGGEEFGLLLCGAPRPALETALEDLRLSVERLKIEHRGSPFGSVTLSIGASLARKKGAVEPGSREGVALADRALYMAKADGRNKVVII</sequence>
<evidence type="ECO:0000313" key="5">
    <source>
        <dbReference type="Proteomes" id="UP000031843"/>
    </source>
</evidence>
<dbReference type="SMART" id="SM00267">
    <property type="entry name" value="GGDEF"/>
    <property type="match status" value="1"/>
</dbReference>
<evidence type="ECO:0000256" key="2">
    <source>
        <dbReference type="ARBA" id="ARBA00034247"/>
    </source>
</evidence>